<protein>
    <recommendedName>
        <fullName evidence="2">phosphoglycerate mutase (2,3-diphosphoglycerate-dependent)</fullName>
        <ecNumber evidence="2">5.4.2.11</ecNumber>
    </recommendedName>
</protein>
<evidence type="ECO:0000256" key="2">
    <source>
        <dbReference type="ARBA" id="ARBA00012028"/>
    </source>
</evidence>
<dbReference type="SMART" id="SM00855">
    <property type="entry name" value="PGAM"/>
    <property type="match status" value="1"/>
</dbReference>
<comment type="similarity">
    <text evidence="1">Belongs to the phosphoglycerate mutase family. BPG-dependent PGAM subfamily.</text>
</comment>
<dbReference type="InterPro" id="IPR029033">
    <property type="entry name" value="His_PPase_superfam"/>
</dbReference>
<dbReference type="AlphaFoldDB" id="A0A845HJM7"/>
<proteinExistence type="inferred from homology"/>
<evidence type="ECO:0000256" key="5">
    <source>
        <dbReference type="ARBA" id="ARBA00023235"/>
    </source>
</evidence>
<keyword evidence="8" id="KW-1185">Reference proteome</keyword>
<keyword evidence="4" id="KW-0324">Glycolysis</keyword>
<dbReference type="RefSeq" id="WP_161091473.1">
    <property type="nucleotide sequence ID" value="NZ_WWCV01000038.1"/>
</dbReference>
<dbReference type="GO" id="GO:0006094">
    <property type="term" value="P:gluconeogenesis"/>
    <property type="evidence" value="ECO:0007669"/>
    <property type="project" value="UniProtKB-KW"/>
</dbReference>
<dbReference type="InterPro" id="IPR013078">
    <property type="entry name" value="His_Pase_superF_clade-1"/>
</dbReference>
<dbReference type="InterPro" id="IPR001345">
    <property type="entry name" value="PG/BPGM_mutase_AS"/>
</dbReference>
<name>A0A845HJM7_9BURK</name>
<dbReference type="CDD" id="cd07067">
    <property type="entry name" value="HP_PGM_like"/>
    <property type="match status" value="1"/>
</dbReference>
<feature type="binding site" evidence="6">
    <location>
        <position position="80"/>
    </location>
    <ligand>
        <name>substrate</name>
    </ligand>
</feature>
<dbReference type="Gene3D" id="3.40.50.1240">
    <property type="entry name" value="Phosphoglycerate mutase-like"/>
    <property type="match status" value="1"/>
</dbReference>
<evidence type="ECO:0000313" key="8">
    <source>
        <dbReference type="Proteomes" id="UP000484875"/>
    </source>
</evidence>
<reference evidence="7 8" key="1">
    <citation type="submission" date="2019-12" db="EMBL/GenBank/DDBJ databases">
        <title>Novel species isolated from a subtropical stream in China.</title>
        <authorList>
            <person name="Lu H."/>
        </authorList>
    </citation>
    <scope>NUCLEOTIDE SEQUENCE [LARGE SCALE GENOMIC DNA]</scope>
    <source>
        <strain evidence="7 8">FT107W</strain>
    </source>
</reference>
<dbReference type="EMBL" id="WWCV01000038">
    <property type="protein sequence ID" value="MYN18971.1"/>
    <property type="molecule type" value="Genomic_DNA"/>
</dbReference>
<dbReference type="PROSITE" id="PS00175">
    <property type="entry name" value="PG_MUTASE"/>
    <property type="match status" value="1"/>
</dbReference>
<dbReference type="Pfam" id="PF00300">
    <property type="entry name" value="His_Phos_1"/>
    <property type="match status" value="1"/>
</dbReference>
<dbReference type="GO" id="GO:0004619">
    <property type="term" value="F:phosphoglycerate mutase activity"/>
    <property type="evidence" value="ECO:0007669"/>
    <property type="project" value="UniProtKB-EC"/>
</dbReference>
<keyword evidence="5" id="KW-0413">Isomerase</keyword>
<evidence type="ECO:0000256" key="3">
    <source>
        <dbReference type="ARBA" id="ARBA00022432"/>
    </source>
</evidence>
<keyword evidence="3" id="KW-0312">Gluconeogenesis</keyword>
<accession>A0A845HJM7</accession>
<evidence type="ECO:0000256" key="6">
    <source>
        <dbReference type="PIRSR" id="PIRSR613078-2"/>
    </source>
</evidence>
<evidence type="ECO:0000256" key="1">
    <source>
        <dbReference type="ARBA" id="ARBA00006717"/>
    </source>
</evidence>
<sequence>MTEQKWPQQLWLARHGQSAGNVARDAAEAASQLLIDIAGRDVDVPLSPLGQRQARAMSDWFGALPAESRPSVVLFSPYARARATAQAVLDALDHRELAAVVADERLREKEFGILDRLTPLGIRDKYPELAEQRQHVGKFYFRPPGGESWCDVILRLRSTLDTLTREYRGERVLIVAHQVIVNCFRYLLERMDEDAILAIDRAGDVPNCGITEYRFDPQAGKHGKLALVQANFVAPLEQTGTPVTHQPDVPAAPKS</sequence>
<gene>
    <name evidence="7" type="ORF">GTP81_19660</name>
</gene>
<evidence type="ECO:0000256" key="4">
    <source>
        <dbReference type="ARBA" id="ARBA00023152"/>
    </source>
</evidence>
<dbReference type="EC" id="5.4.2.11" evidence="2"/>
<dbReference type="SUPFAM" id="SSF53254">
    <property type="entry name" value="Phosphoglycerate mutase-like"/>
    <property type="match status" value="1"/>
</dbReference>
<evidence type="ECO:0000313" key="7">
    <source>
        <dbReference type="EMBL" id="MYN18971.1"/>
    </source>
</evidence>
<dbReference type="InterPro" id="IPR005952">
    <property type="entry name" value="Phosphogly_mut1"/>
</dbReference>
<dbReference type="Proteomes" id="UP000484875">
    <property type="component" value="Unassembled WGS sequence"/>
</dbReference>
<dbReference type="GO" id="GO:0006096">
    <property type="term" value="P:glycolytic process"/>
    <property type="evidence" value="ECO:0007669"/>
    <property type="project" value="UniProtKB-KW"/>
</dbReference>
<dbReference type="PANTHER" id="PTHR11931">
    <property type="entry name" value="PHOSPHOGLYCERATE MUTASE"/>
    <property type="match status" value="1"/>
</dbReference>
<organism evidence="7 8">
    <name type="scientific">Duganella vulcania</name>
    <dbReference type="NCBI Taxonomy" id="2692166"/>
    <lineage>
        <taxon>Bacteria</taxon>
        <taxon>Pseudomonadati</taxon>
        <taxon>Pseudomonadota</taxon>
        <taxon>Betaproteobacteria</taxon>
        <taxon>Burkholderiales</taxon>
        <taxon>Oxalobacteraceae</taxon>
        <taxon>Telluria group</taxon>
        <taxon>Duganella</taxon>
    </lineage>
</organism>
<comment type="caution">
    <text evidence="7">The sequence shown here is derived from an EMBL/GenBank/DDBJ whole genome shotgun (WGS) entry which is preliminary data.</text>
</comment>